<reference evidence="2 10" key="5">
    <citation type="submission" date="2019-10" db="EMBL/GenBank/DDBJ databases">
        <title>Genetic environment of the oxa23 gene and comparative analysis of carbapenem resistant Acinetobacter baumannii isolates belonging to global clone 1, lineage 2 recovered in a burns hospital outbreak in 2012-2013.</title>
        <authorList>
            <person name="Douraghi M."/>
            <person name="Aris P."/>
            <person name="Kenyon J."/>
            <person name="Hamidian M."/>
        </authorList>
    </citation>
    <scope>NUCLEOTIDE SEQUENCE [LARGE SCALE GENOMIC DNA]</scope>
    <source>
        <strain evidence="2 10">ABS103</strain>
    </source>
</reference>
<protein>
    <submittedName>
        <fullName evidence="1">Uncharacterized protein</fullName>
    </submittedName>
</protein>
<evidence type="ECO:0000313" key="7">
    <source>
        <dbReference type="Proteomes" id="UP000268239"/>
    </source>
</evidence>
<reference evidence="6" key="2">
    <citation type="submission" date="2015-03" db="EMBL/GenBank/DDBJ databases">
        <authorList>
            <person name="Gallagher L.A."/>
            <person name="Hayden H.S."/>
            <person name="Weiss E.J."/>
            <person name="Hager K.R."/>
            <person name="Ramage E."/>
            <person name="Radey M.R."/>
            <person name="Bydalek R."/>
            <person name="Manoil C."/>
            <person name="Miller S.I."/>
            <person name="Brittnacher M.J."/>
        </authorList>
    </citation>
    <scope>NUCLEOTIDE SEQUENCE [LARGE SCALE GENOMIC DNA]</scope>
    <source>
        <strain evidence="6">AB5075-UW</strain>
    </source>
</reference>
<evidence type="ECO:0000313" key="8">
    <source>
        <dbReference type="Proteomes" id="UP000280073"/>
    </source>
</evidence>
<dbReference type="Proteomes" id="UP000439424">
    <property type="component" value="Unassembled WGS sequence"/>
</dbReference>
<evidence type="ECO:0000313" key="4">
    <source>
        <dbReference type="EMBL" id="RSR63594.1"/>
    </source>
</evidence>
<dbReference type="Proteomes" id="UP000032746">
    <property type="component" value="Chromosome"/>
</dbReference>
<dbReference type="Proteomes" id="UP000461234">
    <property type="component" value="Unassembled WGS sequence"/>
</dbReference>
<sequence length="109" mass="11942">MYRKFLCFILLIVVGGSVWAGNARGKITSIIVRDSDGLVYVNVEGRANKPDCAVGNYMIIKNENSATGKRQLALLLMAQAANKVISVTGYGTCTRWPDGEDINYILVEK</sequence>
<evidence type="ECO:0000313" key="5">
    <source>
        <dbReference type="EMBL" id="RTQ65790.1"/>
    </source>
</evidence>
<dbReference type="EMBL" id="CP008706">
    <property type="protein sequence ID" value="AKA32548.1"/>
    <property type="molecule type" value="Genomic_DNA"/>
</dbReference>
<dbReference type="AlphaFoldDB" id="A0A0D5YKZ7"/>
<dbReference type="Proteomes" id="UP000268239">
    <property type="component" value="Unassembled WGS sequence"/>
</dbReference>
<evidence type="ECO:0000313" key="2">
    <source>
        <dbReference type="EMBL" id="MQR49934.1"/>
    </source>
</evidence>
<dbReference type="RefSeq" id="WP_000285936.1">
    <property type="nucleotide sequence ID" value="NZ_AP031576.1"/>
</dbReference>
<reference evidence="4 8" key="3">
    <citation type="submission" date="2018-10" db="EMBL/GenBank/DDBJ databases">
        <title>GWAS and RNA-Seq identify cryptic mechanisms of antimicrobial resistance in Acinetobacter baumannii.</title>
        <authorList>
            <person name="Sahl J.W."/>
        </authorList>
    </citation>
    <scope>NUCLEOTIDE SEQUENCE [LARGE SCALE GENOMIC DNA]</scope>
    <source>
        <strain evidence="4 8">TG28175</strain>
    </source>
</reference>
<reference evidence="3 9" key="6">
    <citation type="submission" date="2019-11" db="EMBL/GenBank/DDBJ databases">
        <title>Multidrug-resistant Acinetobacter baumannii moving toward extensively drug-resistant over fifteen years in South of Brazil.</title>
        <authorList>
            <person name="Fedrigo N.H."/>
            <person name="Cerdeira L."/>
            <person name="Fuga B."/>
            <person name="Marini P.V.B."/>
            <person name="Shinohara D.R."/>
            <person name="Carrara-Marroni F.E."/>
            <person name="Lincopan N."/>
            <person name="Tognim M.C.B."/>
        </authorList>
    </citation>
    <scope>NUCLEOTIDE SEQUENCE [LARGE SCALE GENOMIC DNA]</scope>
    <source>
        <strain evidence="3 9">Ac576</strain>
    </source>
</reference>
<evidence type="ECO:0000313" key="10">
    <source>
        <dbReference type="Proteomes" id="UP000461234"/>
    </source>
</evidence>
<dbReference type="EMBL" id="WPIP01000009">
    <property type="protein sequence ID" value="MVM90310.1"/>
    <property type="molecule type" value="Genomic_DNA"/>
</dbReference>
<dbReference type="EMBL" id="RFDI01000031">
    <property type="protein sequence ID" value="RSR63594.1"/>
    <property type="molecule type" value="Genomic_DNA"/>
</dbReference>
<gene>
    <name evidence="1" type="ORF">ABUW_2833</name>
    <name evidence="4" type="ORF">EA686_01205</name>
    <name evidence="5" type="ORF">EJ062_19985</name>
    <name evidence="2" type="ORF">F2P40_11470</name>
    <name evidence="3" type="ORF">GNY86_02140</name>
</gene>
<dbReference type="EMBL" id="RXLU01000194">
    <property type="protein sequence ID" value="RTQ65790.1"/>
    <property type="molecule type" value="Genomic_DNA"/>
</dbReference>
<dbReference type="OrthoDB" id="8912437at2"/>
<reference evidence="5 7" key="4">
    <citation type="submission" date="2018-12" db="EMBL/GenBank/DDBJ databases">
        <title>Draft Genome Sequences Human Pathogenic Acinetobacter baumannii Strains.</title>
        <authorList>
            <person name="Madhi M."/>
            <person name="Ronco T."/>
            <person name="Olsen R.H."/>
            <person name="Hassani A."/>
        </authorList>
    </citation>
    <scope>NUCLEOTIDE SEQUENCE [LARGE SCALE GENOMIC DNA]</scope>
    <source>
        <strain evidence="5 7">AB3</strain>
    </source>
</reference>
<evidence type="ECO:0000313" key="9">
    <source>
        <dbReference type="Proteomes" id="UP000439424"/>
    </source>
</evidence>
<evidence type="ECO:0000313" key="6">
    <source>
        <dbReference type="Proteomes" id="UP000032746"/>
    </source>
</evidence>
<accession>A0A0D5YKZ7</accession>
<evidence type="ECO:0000313" key="1">
    <source>
        <dbReference type="EMBL" id="AKA32548.1"/>
    </source>
</evidence>
<organism evidence="1 6">
    <name type="scientific">Acinetobacter baumannii</name>
    <dbReference type="NCBI Taxonomy" id="470"/>
    <lineage>
        <taxon>Bacteria</taxon>
        <taxon>Pseudomonadati</taxon>
        <taxon>Pseudomonadota</taxon>
        <taxon>Gammaproteobacteria</taxon>
        <taxon>Moraxellales</taxon>
        <taxon>Moraxellaceae</taxon>
        <taxon>Acinetobacter</taxon>
        <taxon>Acinetobacter calcoaceticus/baumannii complex</taxon>
    </lineage>
</organism>
<dbReference type="PATRIC" id="fig|470.1314.peg.811"/>
<dbReference type="Proteomes" id="UP000280073">
    <property type="component" value="Unassembled WGS sequence"/>
</dbReference>
<proteinExistence type="predicted"/>
<evidence type="ECO:0000313" key="3">
    <source>
        <dbReference type="EMBL" id="MVM90310.1"/>
    </source>
</evidence>
<dbReference type="EMBL" id="WIOC01000012">
    <property type="protein sequence ID" value="MQR49934.1"/>
    <property type="molecule type" value="Genomic_DNA"/>
</dbReference>
<name>A0A0D5YKZ7_ACIBA</name>
<reference evidence="1 6" key="1">
    <citation type="journal article" date="2015" name="J. Bacteriol.">
        <title>Resources for Genetic and Genomic Analysis of Emerging Pathogen Acinetobacter baumannii.</title>
        <authorList>
            <person name="Gallagher L.A."/>
            <person name="Ramage E."/>
            <person name="Weiss E.J."/>
            <person name="Radey M."/>
            <person name="Hayden H.S."/>
            <person name="Held K.G."/>
            <person name="Huse H.K."/>
            <person name="Zurawski D.V."/>
            <person name="Brittnacher M.J."/>
            <person name="Manoil C."/>
        </authorList>
    </citation>
    <scope>NUCLEOTIDE SEQUENCE [LARGE SCALE GENOMIC DNA]</scope>
    <source>
        <strain evidence="1 6">AB5075-UW</strain>
    </source>
</reference>